<gene>
    <name evidence="1" type="ORF">Q428_12190</name>
</gene>
<proteinExistence type="predicted"/>
<dbReference type="AlphaFoldDB" id="A0A017RSR3"/>
<dbReference type="EMBL" id="AZQP01000044">
    <property type="protein sequence ID" value="EYE87626.1"/>
    <property type="molecule type" value="Genomic_DNA"/>
</dbReference>
<dbReference type="Proteomes" id="UP000019681">
    <property type="component" value="Unassembled WGS sequence"/>
</dbReference>
<comment type="caution">
    <text evidence="1">The sequence shown here is derived from an EMBL/GenBank/DDBJ whole genome shotgun (WGS) entry which is preliminary data.</text>
</comment>
<accession>A0A017RSR3</accession>
<evidence type="ECO:0000313" key="2">
    <source>
        <dbReference type="Proteomes" id="UP000019681"/>
    </source>
</evidence>
<sequence length="40" mass="4350">MLLFLGGFFYSGSAITLFASFKYISAGLADVLIFTYPSGY</sequence>
<protein>
    <submittedName>
        <fullName evidence="1">Uncharacterized protein</fullName>
    </submittedName>
</protein>
<dbReference type="STRING" id="1403537.Q428_12190"/>
<evidence type="ECO:0000313" key="1">
    <source>
        <dbReference type="EMBL" id="EYE87626.1"/>
    </source>
</evidence>
<name>A0A017RSR3_9CLOT</name>
<keyword evidence="2" id="KW-1185">Reference proteome</keyword>
<organism evidence="1 2">
    <name type="scientific">Fervidicella metallireducens AeB</name>
    <dbReference type="NCBI Taxonomy" id="1403537"/>
    <lineage>
        <taxon>Bacteria</taxon>
        <taxon>Bacillati</taxon>
        <taxon>Bacillota</taxon>
        <taxon>Clostridia</taxon>
        <taxon>Eubacteriales</taxon>
        <taxon>Clostridiaceae</taxon>
        <taxon>Fervidicella</taxon>
    </lineage>
</organism>
<reference evidence="1 2" key="1">
    <citation type="journal article" date="2014" name="Genome Announc.">
        <title>Draft Genome Sequence of Fervidicella metallireducens Strain AeBT, an Iron-Reducing Thermoanaerobe from the Great Artesian Basin.</title>
        <authorList>
            <person name="Patel B.K."/>
        </authorList>
    </citation>
    <scope>NUCLEOTIDE SEQUENCE [LARGE SCALE GENOMIC DNA]</scope>
    <source>
        <strain evidence="1 2">AeB</strain>
    </source>
</reference>